<dbReference type="Pfam" id="PF01032">
    <property type="entry name" value="FecCD"/>
    <property type="match status" value="1"/>
</dbReference>
<sequence>MRKEIVFFIVLGIFFVLSIILNSQMGVMRISFHDIFENPAETLEKTVFYELRLPRILLSLLVGGSLAWSGALSQGLFRNPIVEPGLIGITAGAALFAAIAIVLGSHLPFLHNLFYIVLFSFVGGLLVCVIAFITARTNGKTMINHLLLTGVAINILCLSGIGILSYIATESQLRSLSSWNLGSLSGANWPNVQKFLIIFLLPLLVSPFIAKPLNVLLLGEKEAAHVGLKTERIKILLILLICLSVGSSIALVGNIGFVGLFVPHIIRLVIGQDNRTLLFASYILGASVLCLADGICRTVVQPTEIPVGVVMSFLGAPVFISLLRKRGNYQ</sequence>
<name>A0A2M9XX04_9LEPT</name>
<evidence type="ECO:0000256" key="8">
    <source>
        <dbReference type="SAM" id="Phobius"/>
    </source>
</evidence>
<evidence type="ECO:0000256" key="3">
    <source>
        <dbReference type="ARBA" id="ARBA00022448"/>
    </source>
</evidence>
<comment type="caution">
    <text evidence="9">The sequence shown here is derived from an EMBL/GenBank/DDBJ whole genome shotgun (WGS) entry which is preliminary data.</text>
</comment>
<organism evidence="9 10">
    <name type="scientific">Leptospira brenneri</name>
    <dbReference type="NCBI Taxonomy" id="2023182"/>
    <lineage>
        <taxon>Bacteria</taxon>
        <taxon>Pseudomonadati</taxon>
        <taxon>Spirochaetota</taxon>
        <taxon>Spirochaetia</taxon>
        <taxon>Leptospirales</taxon>
        <taxon>Leptospiraceae</taxon>
        <taxon>Leptospira</taxon>
    </lineage>
</organism>
<comment type="subcellular location">
    <subcellularLocation>
        <location evidence="1">Cell membrane</location>
        <topology evidence="1">Multi-pass membrane protein</topology>
    </subcellularLocation>
</comment>
<evidence type="ECO:0000313" key="9">
    <source>
        <dbReference type="EMBL" id="TGK92429.1"/>
    </source>
</evidence>
<feature type="transmembrane region" description="Helical" evidence="8">
    <location>
        <begin position="305"/>
        <end position="323"/>
    </location>
</feature>
<dbReference type="GO" id="GO:0005886">
    <property type="term" value="C:plasma membrane"/>
    <property type="evidence" value="ECO:0007669"/>
    <property type="project" value="UniProtKB-SubCell"/>
</dbReference>
<dbReference type="SUPFAM" id="SSF81345">
    <property type="entry name" value="ABC transporter involved in vitamin B12 uptake, BtuC"/>
    <property type="match status" value="1"/>
</dbReference>
<proteinExistence type="inferred from homology"/>
<evidence type="ECO:0000256" key="1">
    <source>
        <dbReference type="ARBA" id="ARBA00004651"/>
    </source>
</evidence>
<evidence type="ECO:0000256" key="2">
    <source>
        <dbReference type="ARBA" id="ARBA00007935"/>
    </source>
</evidence>
<keyword evidence="10" id="KW-1185">Reference proteome</keyword>
<reference evidence="9" key="1">
    <citation type="journal article" date="2019" name="PLoS Negl. Trop. Dis.">
        <title>Revisiting the worldwide diversity of Leptospira species in the environment.</title>
        <authorList>
            <person name="Vincent A.T."/>
            <person name="Schiettekatte O."/>
            <person name="Bourhy P."/>
            <person name="Veyrier F.J."/>
            <person name="Picardeau M."/>
        </authorList>
    </citation>
    <scope>NUCLEOTIDE SEQUENCE [LARGE SCALE GENOMIC DNA]</scope>
    <source>
        <strain evidence="9">201800277</strain>
    </source>
</reference>
<dbReference type="CDD" id="cd06550">
    <property type="entry name" value="TM_ABC_iron-siderophores_like"/>
    <property type="match status" value="1"/>
</dbReference>
<comment type="similarity">
    <text evidence="2">Belongs to the binding-protein-dependent transport system permease family. FecCD subfamily.</text>
</comment>
<evidence type="ECO:0000256" key="6">
    <source>
        <dbReference type="ARBA" id="ARBA00022989"/>
    </source>
</evidence>
<protein>
    <submittedName>
        <fullName evidence="9">Iron ABC transporter permease</fullName>
    </submittedName>
</protein>
<dbReference type="AlphaFoldDB" id="A0A2M9XX04"/>
<feature type="transmembrane region" description="Helical" evidence="8">
    <location>
        <begin position="146"/>
        <end position="168"/>
    </location>
</feature>
<dbReference type="EMBL" id="RQFP01000013">
    <property type="protein sequence ID" value="TGK92429.1"/>
    <property type="molecule type" value="Genomic_DNA"/>
</dbReference>
<dbReference type="PANTHER" id="PTHR30472:SF25">
    <property type="entry name" value="ABC TRANSPORTER PERMEASE PROTEIN MJ0876-RELATED"/>
    <property type="match status" value="1"/>
</dbReference>
<feature type="transmembrane region" description="Helical" evidence="8">
    <location>
        <begin position="277"/>
        <end position="296"/>
    </location>
</feature>
<feature type="transmembrane region" description="Helical" evidence="8">
    <location>
        <begin position="113"/>
        <end position="134"/>
    </location>
</feature>
<evidence type="ECO:0000256" key="5">
    <source>
        <dbReference type="ARBA" id="ARBA00022692"/>
    </source>
</evidence>
<evidence type="ECO:0000256" key="4">
    <source>
        <dbReference type="ARBA" id="ARBA00022475"/>
    </source>
</evidence>
<dbReference type="PANTHER" id="PTHR30472">
    <property type="entry name" value="FERRIC ENTEROBACTIN TRANSPORT SYSTEM PERMEASE PROTEIN"/>
    <property type="match status" value="1"/>
</dbReference>
<evidence type="ECO:0000256" key="7">
    <source>
        <dbReference type="ARBA" id="ARBA00023136"/>
    </source>
</evidence>
<feature type="transmembrane region" description="Helical" evidence="8">
    <location>
        <begin position="235"/>
        <end position="257"/>
    </location>
</feature>
<feature type="transmembrane region" description="Helical" evidence="8">
    <location>
        <begin position="195"/>
        <end position="214"/>
    </location>
</feature>
<keyword evidence="7 8" id="KW-0472">Membrane</keyword>
<keyword evidence="3" id="KW-0813">Transport</keyword>
<dbReference type="GO" id="GO:0033214">
    <property type="term" value="P:siderophore-iron import into cell"/>
    <property type="evidence" value="ECO:0007669"/>
    <property type="project" value="TreeGrafter"/>
</dbReference>
<dbReference type="InterPro" id="IPR037294">
    <property type="entry name" value="ABC_BtuC-like"/>
</dbReference>
<dbReference type="InterPro" id="IPR000522">
    <property type="entry name" value="ABC_transptr_permease_BtuC"/>
</dbReference>
<dbReference type="GO" id="GO:0022857">
    <property type="term" value="F:transmembrane transporter activity"/>
    <property type="evidence" value="ECO:0007669"/>
    <property type="project" value="InterPro"/>
</dbReference>
<feature type="transmembrane region" description="Helical" evidence="8">
    <location>
        <begin position="85"/>
        <end position="107"/>
    </location>
</feature>
<dbReference type="FunFam" id="1.10.3470.10:FF:000001">
    <property type="entry name" value="Vitamin B12 ABC transporter permease BtuC"/>
    <property type="match status" value="1"/>
</dbReference>
<dbReference type="Proteomes" id="UP000297891">
    <property type="component" value="Unassembled WGS sequence"/>
</dbReference>
<accession>A0A2M9XX04</accession>
<dbReference type="Gene3D" id="1.10.3470.10">
    <property type="entry name" value="ABC transporter involved in vitamin B12 uptake, BtuC"/>
    <property type="match status" value="1"/>
</dbReference>
<feature type="transmembrane region" description="Helical" evidence="8">
    <location>
        <begin position="53"/>
        <end position="73"/>
    </location>
</feature>
<dbReference type="OrthoDB" id="9792889at2"/>
<keyword evidence="6 8" id="KW-1133">Transmembrane helix</keyword>
<dbReference type="RefSeq" id="WP_100792294.1">
    <property type="nucleotide sequence ID" value="NZ_NPDQ01000012.1"/>
</dbReference>
<evidence type="ECO:0000313" key="10">
    <source>
        <dbReference type="Proteomes" id="UP000297891"/>
    </source>
</evidence>
<gene>
    <name evidence="9" type="ORF">EHQ30_13315</name>
</gene>
<keyword evidence="4" id="KW-1003">Cell membrane</keyword>
<keyword evidence="5 8" id="KW-0812">Transmembrane</keyword>